<dbReference type="OrthoDB" id="6077919at2759"/>
<feature type="domain" description="C2H2-type" evidence="2">
    <location>
        <begin position="111"/>
        <end position="134"/>
    </location>
</feature>
<evidence type="ECO:0000256" key="1">
    <source>
        <dbReference type="PROSITE-ProRule" id="PRU00042"/>
    </source>
</evidence>
<sequence length="247" mass="28981">MHLKIIIGTSMFPKRQTSLKNGFQMPECLDPPLPTRNNTRDESESGLAFKVCECIPCHKAFRSRTAFLQHEDAKHSMEMAEATEPAFLETQDPKDTDEPTHVPVEVVRSGFRCTPCNESFRSQYILAKHWENEHLRTWWDLFDEANVSEVSLTYSEFEDYDNYDEDDMYDDLMEITANQNSWRSKNKIHCITCWKKFKTSSEMMNHMEMGKCHSYLDRSSIISAIKSSDEKVADDRGYSRLSWRWVF</sequence>
<accession>A0A9P9KVE0</accession>
<keyword evidence="4" id="KW-1185">Reference proteome</keyword>
<organism evidence="3 4">
    <name type="scientific">Fusarium redolens</name>
    <dbReference type="NCBI Taxonomy" id="48865"/>
    <lineage>
        <taxon>Eukaryota</taxon>
        <taxon>Fungi</taxon>
        <taxon>Dikarya</taxon>
        <taxon>Ascomycota</taxon>
        <taxon>Pezizomycotina</taxon>
        <taxon>Sordariomycetes</taxon>
        <taxon>Hypocreomycetidae</taxon>
        <taxon>Hypocreales</taxon>
        <taxon>Nectriaceae</taxon>
        <taxon>Fusarium</taxon>
        <taxon>Fusarium redolens species complex</taxon>
    </lineage>
</organism>
<dbReference type="InterPro" id="IPR013087">
    <property type="entry name" value="Znf_C2H2_type"/>
</dbReference>
<dbReference type="GO" id="GO:0008270">
    <property type="term" value="F:zinc ion binding"/>
    <property type="evidence" value="ECO:0007669"/>
    <property type="project" value="UniProtKB-KW"/>
</dbReference>
<comment type="caution">
    <text evidence="3">The sequence shown here is derived from an EMBL/GenBank/DDBJ whole genome shotgun (WGS) entry which is preliminary data.</text>
</comment>
<evidence type="ECO:0000313" key="3">
    <source>
        <dbReference type="EMBL" id="KAH7269252.1"/>
    </source>
</evidence>
<dbReference type="Gene3D" id="3.30.160.60">
    <property type="entry name" value="Classic Zinc Finger"/>
    <property type="match status" value="1"/>
</dbReference>
<dbReference type="GeneID" id="70221047"/>
<keyword evidence="1" id="KW-0479">Metal-binding</keyword>
<feature type="domain" description="C2H2-type" evidence="2">
    <location>
        <begin position="52"/>
        <end position="80"/>
    </location>
</feature>
<evidence type="ECO:0000313" key="4">
    <source>
        <dbReference type="Proteomes" id="UP000720189"/>
    </source>
</evidence>
<evidence type="ECO:0000259" key="2">
    <source>
        <dbReference type="PROSITE" id="PS50157"/>
    </source>
</evidence>
<dbReference type="PROSITE" id="PS00028">
    <property type="entry name" value="ZINC_FINGER_C2H2_1"/>
    <property type="match status" value="2"/>
</dbReference>
<dbReference type="SMART" id="SM00355">
    <property type="entry name" value="ZnF_C2H2"/>
    <property type="match status" value="3"/>
</dbReference>
<dbReference type="Proteomes" id="UP000720189">
    <property type="component" value="Unassembled WGS sequence"/>
</dbReference>
<name>A0A9P9KVE0_FUSRE</name>
<keyword evidence="1" id="KW-0862">Zinc</keyword>
<dbReference type="PROSITE" id="PS50157">
    <property type="entry name" value="ZINC_FINGER_C2H2_2"/>
    <property type="match status" value="2"/>
</dbReference>
<reference evidence="3" key="1">
    <citation type="journal article" date="2021" name="Nat. Commun.">
        <title>Genetic determinants of endophytism in the Arabidopsis root mycobiome.</title>
        <authorList>
            <person name="Mesny F."/>
            <person name="Miyauchi S."/>
            <person name="Thiergart T."/>
            <person name="Pickel B."/>
            <person name="Atanasova L."/>
            <person name="Karlsson M."/>
            <person name="Huettel B."/>
            <person name="Barry K.W."/>
            <person name="Haridas S."/>
            <person name="Chen C."/>
            <person name="Bauer D."/>
            <person name="Andreopoulos W."/>
            <person name="Pangilinan J."/>
            <person name="LaButti K."/>
            <person name="Riley R."/>
            <person name="Lipzen A."/>
            <person name="Clum A."/>
            <person name="Drula E."/>
            <person name="Henrissat B."/>
            <person name="Kohler A."/>
            <person name="Grigoriev I.V."/>
            <person name="Martin F.M."/>
            <person name="Hacquard S."/>
        </authorList>
    </citation>
    <scope>NUCLEOTIDE SEQUENCE</scope>
    <source>
        <strain evidence="3">MPI-CAGE-AT-0023</strain>
    </source>
</reference>
<dbReference type="AlphaFoldDB" id="A0A9P9KVE0"/>
<dbReference type="EMBL" id="JAGMUX010000001">
    <property type="protein sequence ID" value="KAH7269252.1"/>
    <property type="molecule type" value="Genomic_DNA"/>
</dbReference>
<dbReference type="RefSeq" id="XP_046056020.1">
    <property type="nucleotide sequence ID" value="XM_046191093.1"/>
</dbReference>
<keyword evidence="1" id="KW-0863">Zinc-finger</keyword>
<proteinExistence type="predicted"/>
<gene>
    <name evidence="3" type="ORF">BKA55DRAFT_548128</name>
</gene>
<protein>
    <recommendedName>
        <fullName evidence="2">C2H2-type domain-containing protein</fullName>
    </recommendedName>
</protein>